<sequence length="195" mass="22164">MKKSIISCILCSLIAFTLIGCSGINISFDSDDKSAPKETKQDQNTDNKQDVSNEASENKDKTTQGETKQNQDTDNNPNVTVNINSDANSEKKDVIVIRDPIPTNVAHGSFIFYNSDCSYLTKNQISDLNNFELGIARNEIFARHGYIFSSQQFRTYFNAQSWYRPITKNVTLNKIETYNVDLIRAEENRRGITWN</sequence>
<dbReference type="RefSeq" id="WP_077866123.1">
    <property type="nucleotide sequence ID" value="NZ_LZYZ01000006.1"/>
</dbReference>
<feature type="compositionally biased region" description="Basic and acidic residues" evidence="1">
    <location>
        <begin position="31"/>
        <end position="63"/>
    </location>
</feature>
<evidence type="ECO:0000256" key="1">
    <source>
        <dbReference type="SAM" id="MobiDB-lite"/>
    </source>
</evidence>
<dbReference type="InterPro" id="IPR025582">
    <property type="entry name" value="YARHG_dom"/>
</dbReference>
<evidence type="ECO:0000256" key="2">
    <source>
        <dbReference type="SAM" id="SignalP"/>
    </source>
</evidence>
<feature type="compositionally biased region" description="Polar residues" evidence="1">
    <location>
        <begin position="64"/>
        <end position="84"/>
    </location>
</feature>
<keyword evidence="2" id="KW-0732">Signal</keyword>
<dbReference type="InterPro" id="IPR038434">
    <property type="entry name" value="YARHG_sf"/>
</dbReference>
<dbReference type="Gene3D" id="1.20.58.1690">
    <property type="match status" value="1"/>
</dbReference>
<dbReference type="EMBL" id="LZYZ01000006">
    <property type="protein sequence ID" value="OOM10415.1"/>
    <property type="molecule type" value="Genomic_DNA"/>
</dbReference>
<reference evidence="4 5" key="1">
    <citation type="submission" date="2016-05" db="EMBL/GenBank/DDBJ databases">
        <title>Microbial solvent formation.</title>
        <authorList>
            <person name="Poehlein A."/>
            <person name="Montoya Solano J.D."/>
            <person name="Flitsch S."/>
            <person name="Krabben P."/>
            <person name="Duerre P."/>
            <person name="Daniel R."/>
        </authorList>
    </citation>
    <scope>NUCLEOTIDE SEQUENCE [LARGE SCALE GENOMIC DNA]</scope>
    <source>
        <strain evidence="4 5">L1-8</strain>
    </source>
</reference>
<comment type="caution">
    <text evidence="4">The sequence shown here is derived from an EMBL/GenBank/DDBJ whole genome shotgun (WGS) entry which is preliminary data.</text>
</comment>
<feature type="region of interest" description="Disordered" evidence="1">
    <location>
        <begin position="31"/>
        <end position="84"/>
    </location>
</feature>
<proteinExistence type="predicted"/>
<name>A0A1S8N1V5_CLOSA</name>
<feature type="signal peptide" evidence="2">
    <location>
        <begin position="1"/>
        <end position="27"/>
    </location>
</feature>
<dbReference type="SMART" id="SM01324">
    <property type="entry name" value="YARHG"/>
    <property type="match status" value="1"/>
</dbReference>
<feature type="domain" description="YARHG" evidence="3">
    <location>
        <begin position="108"/>
        <end position="188"/>
    </location>
</feature>
<evidence type="ECO:0000259" key="3">
    <source>
        <dbReference type="SMART" id="SM01324"/>
    </source>
</evidence>
<evidence type="ECO:0000313" key="5">
    <source>
        <dbReference type="Proteomes" id="UP000191154"/>
    </source>
</evidence>
<organism evidence="4 5">
    <name type="scientific">Clostridium saccharobutylicum</name>
    <dbReference type="NCBI Taxonomy" id="169679"/>
    <lineage>
        <taxon>Bacteria</taxon>
        <taxon>Bacillati</taxon>
        <taxon>Bacillota</taxon>
        <taxon>Clostridia</taxon>
        <taxon>Eubacteriales</taxon>
        <taxon>Clostridiaceae</taxon>
        <taxon>Clostridium</taxon>
    </lineage>
</organism>
<dbReference type="Pfam" id="PF13308">
    <property type="entry name" value="YARHG"/>
    <property type="match status" value="1"/>
</dbReference>
<dbReference type="Proteomes" id="UP000191154">
    <property type="component" value="Unassembled WGS sequence"/>
</dbReference>
<dbReference type="STRING" id="169679.CSACC_21500"/>
<gene>
    <name evidence="4" type="ORF">CLOSAC_30360</name>
</gene>
<protein>
    <recommendedName>
        <fullName evidence="3">YARHG domain-containing protein</fullName>
    </recommendedName>
</protein>
<dbReference type="AlphaFoldDB" id="A0A1S8N1V5"/>
<dbReference type="PROSITE" id="PS51257">
    <property type="entry name" value="PROKAR_LIPOPROTEIN"/>
    <property type="match status" value="1"/>
</dbReference>
<feature type="chain" id="PRO_5038376204" description="YARHG domain-containing protein" evidence="2">
    <location>
        <begin position="28"/>
        <end position="195"/>
    </location>
</feature>
<accession>A0A1S8N1V5</accession>
<evidence type="ECO:0000313" key="4">
    <source>
        <dbReference type="EMBL" id="OOM10415.1"/>
    </source>
</evidence>